<proteinExistence type="predicted"/>
<accession>K1PXY4</accession>
<dbReference type="EMBL" id="JH817070">
    <property type="protein sequence ID" value="EKC23964.1"/>
    <property type="molecule type" value="Genomic_DNA"/>
</dbReference>
<dbReference type="SUPFAM" id="SSF49899">
    <property type="entry name" value="Concanavalin A-like lectins/glucanases"/>
    <property type="match status" value="1"/>
</dbReference>
<dbReference type="AlphaFoldDB" id="K1PXY4"/>
<protein>
    <recommendedName>
        <fullName evidence="2">Apple domain-containing protein</fullName>
    </recommendedName>
</protein>
<dbReference type="Gene3D" id="2.60.120.200">
    <property type="match status" value="1"/>
</dbReference>
<dbReference type="HOGENOM" id="CLU_790597_0_0_1"/>
<dbReference type="InParanoid" id="K1PXY4"/>
<reference evidence="1" key="1">
    <citation type="journal article" date="2012" name="Nature">
        <title>The oyster genome reveals stress adaptation and complexity of shell formation.</title>
        <authorList>
            <person name="Zhang G."/>
            <person name="Fang X."/>
            <person name="Guo X."/>
            <person name="Li L."/>
            <person name="Luo R."/>
            <person name="Xu F."/>
            <person name="Yang P."/>
            <person name="Zhang L."/>
            <person name="Wang X."/>
            <person name="Qi H."/>
            <person name="Xiong Z."/>
            <person name="Que H."/>
            <person name="Xie Y."/>
            <person name="Holland P.W."/>
            <person name="Paps J."/>
            <person name="Zhu Y."/>
            <person name="Wu F."/>
            <person name="Chen Y."/>
            <person name="Wang J."/>
            <person name="Peng C."/>
            <person name="Meng J."/>
            <person name="Yang L."/>
            <person name="Liu J."/>
            <person name="Wen B."/>
            <person name="Zhang N."/>
            <person name="Huang Z."/>
            <person name="Zhu Q."/>
            <person name="Feng Y."/>
            <person name="Mount A."/>
            <person name="Hedgecock D."/>
            <person name="Xu Z."/>
            <person name="Liu Y."/>
            <person name="Domazet-Loso T."/>
            <person name="Du Y."/>
            <person name="Sun X."/>
            <person name="Zhang S."/>
            <person name="Liu B."/>
            <person name="Cheng P."/>
            <person name="Jiang X."/>
            <person name="Li J."/>
            <person name="Fan D."/>
            <person name="Wang W."/>
            <person name="Fu W."/>
            <person name="Wang T."/>
            <person name="Wang B."/>
            <person name="Zhang J."/>
            <person name="Peng Z."/>
            <person name="Li Y."/>
            <person name="Li N."/>
            <person name="Wang J."/>
            <person name="Chen M."/>
            <person name="He Y."/>
            <person name="Tan F."/>
            <person name="Song X."/>
            <person name="Zheng Q."/>
            <person name="Huang R."/>
            <person name="Yang H."/>
            <person name="Du X."/>
            <person name="Chen L."/>
            <person name="Yang M."/>
            <person name="Gaffney P.M."/>
            <person name="Wang S."/>
            <person name="Luo L."/>
            <person name="She Z."/>
            <person name="Ming Y."/>
            <person name="Huang W."/>
            <person name="Zhang S."/>
            <person name="Huang B."/>
            <person name="Zhang Y."/>
            <person name="Qu T."/>
            <person name="Ni P."/>
            <person name="Miao G."/>
            <person name="Wang J."/>
            <person name="Wang Q."/>
            <person name="Steinberg C.E."/>
            <person name="Wang H."/>
            <person name="Li N."/>
            <person name="Qian L."/>
            <person name="Zhang G."/>
            <person name="Li Y."/>
            <person name="Yang H."/>
            <person name="Liu X."/>
            <person name="Wang J."/>
            <person name="Yin Y."/>
            <person name="Wang J."/>
        </authorList>
    </citation>
    <scope>NUCLEOTIDE SEQUENCE [LARGE SCALE GENOMIC DNA]</scope>
    <source>
        <strain evidence="1">05x7-T-G4-1.051#20</strain>
    </source>
</reference>
<dbReference type="InterPro" id="IPR013320">
    <property type="entry name" value="ConA-like_dom_sf"/>
</dbReference>
<evidence type="ECO:0008006" key="2">
    <source>
        <dbReference type="Google" id="ProtNLM"/>
    </source>
</evidence>
<name>K1PXY4_MAGGI</name>
<gene>
    <name evidence="1" type="ORF">CGI_10011887</name>
</gene>
<evidence type="ECO:0000313" key="1">
    <source>
        <dbReference type="EMBL" id="EKC23964.1"/>
    </source>
</evidence>
<organism evidence="1">
    <name type="scientific">Magallana gigas</name>
    <name type="common">Pacific oyster</name>
    <name type="synonym">Crassostrea gigas</name>
    <dbReference type="NCBI Taxonomy" id="29159"/>
    <lineage>
        <taxon>Eukaryota</taxon>
        <taxon>Metazoa</taxon>
        <taxon>Spiralia</taxon>
        <taxon>Lophotrochozoa</taxon>
        <taxon>Mollusca</taxon>
        <taxon>Bivalvia</taxon>
        <taxon>Autobranchia</taxon>
        <taxon>Pteriomorphia</taxon>
        <taxon>Ostreida</taxon>
        <taxon>Ostreoidea</taxon>
        <taxon>Ostreidae</taxon>
        <taxon>Magallana</taxon>
    </lineage>
</organism>
<sequence length="389" mass="43882">MYVHTGETSTAKYFELFRDIVAETAPSPLFQWPLGDKSGLLEVLSQGPSMQKPGNHCFHFGDNAVNIPYQAIRIESPTTPHLSVLLNEQNSFRDLAISMYIKSSGKPKGTLLQYNSDSAEKIRVVFDPLEGFAVISFRDEYDIPAGIVVADGIAVPDTWTHVIFQRAYKTGRITVYVNGERVVDEDDEFQDEVSLPATGQLFLGNTDPPNSEGDQQFEGFISCLQIFTHTLNTKDVKATQKFCLPEQWNLGYQVNFVRENEKSRIRCETVNPDSVSKYEIITMSHLVNEKNWRDLKDHFRWEQSGKSDGYFRLTENKRAPLPGTLTIGNVKVVDLKTCARLCIRVGGCMAFAFTTSGSDVNKCLLFDVIPAPLIMQSNVKFFVKKRDTY</sequence>
<dbReference type="Pfam" id="PF13385">
    <property type="entry name" value="Laminin_G_3"/>
    <property type="match status" value="1"/>
</dbReference>